<dbReference type="PANTHER" id="PTHR23070">
    <property type="entry name" value="BCS1 AAA-TYPE ATPASE"/>
    <property type="match status" value="1"/>
</dbReference>
<dbReference type="InterPro" id="IPR003960">
    <property type="entry name" value="ATPase_AAA_CS"/>
</dbReference>
<reference evidence="19" key="2">
    <citation type="submission" date="2025-08" db="UniProtKB">
        <authorList>
            <consortium name="Ensembl"/>
        </authorList>
    </citation>
    <scope>IDENTIFICATION</scope>
    <source>
        <strain evidence="19">Glennie</strain>
    </source>
</reference>
<dbReference type="InParanoid" id="A0A6I8NNC8"/>
<evidence type="ECO:0000256" key="5">
    <source>
        <dbReference type="ARBA" id="ARBA00022741"/>
    </source>
</evidence>
<dbReference type="SUPFAM" id="SSF52540">
    <property type="entry name" value="P-loop containing nucleoside triphosphate hydrolases"/>
    <property type="match status" value="1"/>
</dbReference>
<dbReference type="GO" id="GO:0033617">
    <property type="term" value="P:mitochondrial respiratory chain complex IV assembly"/>
    <property type="evidence" value="ECO:0007669"/>
    <property type="project" value="Ensembl"/>
</dbReference>
<dbReference type="Bgee" id="ENSOANG00000039658">
    <property type="expression patterns" value="Expressed in heart and 7 other cell types or tissues"/>
</dbReference>
<dbReference type="Gene3D" id="3.40.50.300">
    <property type="entry name" value="P-loop containing nucleotide triphosphate hydrolases"/>
    <property type="match status" value="1"/>
</dbReference>
<comment type="catalytic activity">
    <reaction evidence="13">
        <text>ATP + H2O = ADP + phosphate + H(+)</text>
        <dbReference type="Rhea" id="RHEA:13065"/>
        <dbReference type="ChEBI" id="CHEBI:15377"/>
        <dbReference type="ChEBI" id="CHEBI:15378"/>
        <dbReference type="ChEBI" id="CHEBI:30616"/>
        <dbReference type="ChEBI" id="CHEBI:43474"/>
        <dbReference type="ChEBI" id="CHEBI:456216"/>
    </reaction>
    <physiologicalReaction direction="left-to-right" evidence="13">
        <dbReference type="Rhea" id="RHEA:13066"/>
    </physiologicalReaction>
</comment>
<dbReference type="Pfam" id="PF00004">
    <property type="entry name" value="AAA"/>
    <property type="match status" value="1"/>
</dbReference>
<dbReference type="InterPro" id="IPR057495">
    <property type="entry name" value="AAA_lid_BCS1"/>
</dbReference>
<dbReference type="FunCoup" id="A0A6I8NNC8">
    <property type="interactions" value="586"/>
</dbReference>
<dbReference type="Ensembl" id="ENSOANT00000052637.1">
    <property type="protein sequence ID" value="ENSOANP00000042665.1"/>
    <property type="gene ID" value="ENSOANG00000039658.1"/>
</dbReference>
<dbReference type="GO" id="GO:0005524">
    <property type="term" value="F:ATP binding"/>
    <property type="evidence" value="ECO:0007669"/>
    <property type="project" value="UniProtKB-KW"/>
</dbReference>
<evidence type="ECO:0000256" key="9">
    <source>
        <dbReference type="ARBA" id="ARBA00022989"/>
    </source>
</evidence>
<dbReference type="GO" id="GO:0032979">
    <property type="term" value="P:protein insertion into mitochondrial inner membrane from matrix"/>
    <property type="evidence" value="ECO:0000318"/>
    <property type="project" value="GO_Central"/>
</dbReference>
<feature type="domain" description="BCS1 N-terminal" evidence="18">
    <location>
        <begin position="23"/>
        <end position="191"/>
    </location>
</feature>
<dbReference type="Pfam" id="PF08740">
    <property type="entry name" value="BCS1_N"/>
    <property type="match status" value="1"/>
</dbReference>
<sequence length="419" mass="46336">MPVTDFIAALKDNPYFGAGFGLVGVGSALALARKGLQLGLVAFRRHYMITLEVPGSDRSYSWLLNWLSRQATRTQHLSVETAYLQHEGGRVSTRFNFVPSPGSHFIWYQRKWIQVERNREKQMVDLNTGSPWESVTLTALGTDRQIFIGILHEARKLALLECEGKTVMYSAVGAEWRPLGAPRRRRPLASVVLERGLAERIVRDVRDFIDNPKWYSDRGIPYRRGYLLYGPPGCGKSSFITALAGELEYSICLLSLSASGLSDDRLQHLLSAAPQHSLILLEDVDAAFLGRDLAAENPAAYQGLGRLTFSGLLNALDGVASSEARIIFMTTNHVDRLDPALVRPGRVDVKEPVGYCSRWQLVQMFRRFYPDEPPATAEAFADGALAARPEVSAAQVQGHFMLHKEDPAGAARRAGALGT</sequence>
<dbReference type="PROSITE" id="PS00674">
    <property type="entry name" value="AAA"/>
    <property type="match status" value="1"/>
</dbReference>
<evidence type="ECO:0000256" key="3">
    <source>
        <dbReference type="ARBA" id="ARBA00016942"/>
    </source>
</evidence>
<dbReference type="InterPro" id="IPR014851">
    <property type="entry name" value="BCS1_N"/>
</dbReference>
<dbReference type="OMA" id="WMTLYQR"/>
<dbReference type="InterPro" id="IPR003593">
    <property type="entry name" value="AAA+_ATPase"/>
</dbReference>
<accession>A0A6I8NNC8</accession>
<evidence type="ECO:0000313" key="19">
    <source>
        <dbReference type="Ensembl" id="ENSOANP00000042665.1"/>
    </source>
</evidence>
<name>A0A6I8NNC8_ORNAN</name>
<evidence type="ECO:0000259" key="17">
    <source>
        <dbReference type="SMART" id="SM00382"/>
    </source>
</evidence>
<dbReference type="Pfam" id="PF25426">
    <property type="entry name" value="AAA_lid_BCS1"/>
    <property type="match status" value="1"/>
</dbReference>
<comment type="similarity">
    <text evidence="2">Belongs to the AAA ATPase family. BCS1 subfamily.</text>
</comment>
<keyword evidence="4" id="KW-0812">Transmembrane</keyword>
<proteinExistence type="inferred from homology"/>
<dbReference type="InterPro" id="IPR003959">
    <property type="entry name" value="ATPase_AAA_core"/>
</dbReference>
<gene>
    <name evidence="19" type="primary">BCS1L</name>
</gene>
<organism evidence="19 20">
    <name type="scientific">Ornithorhynchus anatinus</name>
    <name type="common">Duckbill platypus</name>
    <dbReference type="NCBI Taxonomy" id="9258"/>
    <lineage>
        <taxon>Eukaryota</taxon>
        <taxon>Metazoa</taxon>
        <taxon>Chordata</taxon>
        <taxon>Craniata</taxon>
        <taxon>Vertebrata</taxon>
        <taxon>Euteleostomi</taxon>
        <taxon>Mammalia</taxon>
        <taxon>Monotremata</taxon>
        <taxon>Ornithorhynchidae</taxon>
        <taxon>Ornithorhynchus</taxon>
    </lineage>
</organism>
<evidence type="ECO:0000256" key="16">
    <source>
        <dbReference type="RuleBase" id="RU003651"/>
    </source>
</evidence>
<protein>
    <recommendedName>
        <fullName evidence="3">Mitochondrial chaperone BCS1</fullName>
    </recommendedName>
    <alternativeName>
        <fullName evidence="12">BCS1-like protein</fullName>
    </alternativeName>
</protein>
<dbReference type="GeneTree" id="ENSGT00390000005415"/>
<evidence type="ECO:0000256" key="14">
    <source>
        <dbReference type="ARBA" id="ARBA00058285"/>
    </source>
</evidence>
<dbReference type="AlphaFoldDB" id="A0A6I8NNC8"/>
<evidence type="ECO:0000256" key="6">
    <source>
        <dbReference type="ARBA" id="ARBA00022792"/>
    </source>
</evidence>
<evidence type="ECO:0000256" key="12">
    <source>
        <dbReference type="ARBA" id="ARBA00032816"/>
    </source>
</evidence>
<comment type="subunit">
    <text evidence="15">Interacts with LETM1.</text>
</comment>
<keyword evidence="5 16" id="KW-0547">Nucleotide-binding</keyword>
<evidence type="ECO:0000256" key="1">
    <source>
        <dbReference type="ARBA" id="ARBA00004434"/>
    </source>
</evidence>
<dbReference type="SMART" id="SM01024">
    <property type="entry name" value="BCS1_N"/>
    <property type="match status" value="1"/>
</dbReference>
<reference evidence="19" key="3">
    <citation type="submission" date="2025-09" db="UniProtKB">
        <authorList>
            <consortium name="Ensembl"/>
        </authorList>
    </citation>
    <scope>IDENTIFICATION</scope>
    <source>
        <strain evidence="19">Glennie</strain>
    </source>
</reference>
<evidence type="ECO:0000256" key="13">
    <source>
        <dbReference type="ARBA" id="ARBA00048778"/>
    </source>
</evidence>
<keyword evidence="20" id="KW-1185">Reference proteome</keyword>
<keyword evidence="10" id="KW-0496">Mitochondrion</keyword>
<dbReference type="OrthoDB" id="10251412at2759"/>
<evidence type="ECO:0000256" key="10">
    <source>
        <dbReference type="ARBA" id="ARBA00023128"/>
    </source>
</evidence>
<evidence type="ECO:0000256" key="2">
    <source>
        <dbReference type="ARBA" id="ARBA00007448"/>
    </source>
</evidence>
<evidence type="ECO:0000256" key="7">
    <source>
        <dbReference type="ARBA" id="ARBA00022801"/>
    </source>
</evidence>
<keyword evidence="8 16" id="KW-0067">ATP-binding</keyword>
<evidence type="ECO:0000256" key="8">
    <source>
        <dbReference type="ARBA" id="ARBA00022840"/>
    </source>
</evidence>
<dbReference type="GO" id="GO:0005743">
    <property type="term" value="C:mitochondrial inner membrane"/>
    <property type="evidence" value="ECO:0000318"/>
    <property type="project" value="GO_Central"/>
</dbReference>
<feature type="domain" description="AAA+ ATPase" evidence="17">
    <location>
        <begin position="222"/>
        <end position="357"/>
    </location>
</feature>
<dbReference type="FunFam" id="3.40.50.300:FF:000768">
    <property type="entry name" value="Probable mitochondrial chaperone bcs1"/>
    <property type="match status" value="1"/>
</dbReference>
<keyword evidence="6" id="KW-0999">Mitochondrion inner membrane</keyword>
<dbReference type="GO" id="GO:0016887">
    <property type="term" value="F:ATP hydrolysis activity"/>
    <property type="evidence" value="ECO:0007669"/>
    <property type="project" value="Ensembl"/>
</dbReference>
<keyword evidence="9" id="KW-1133">Transmembrane helix</keyword>
<comment type="function">
    <text evidence="14">Chaperone necessary for the incorporation of Rieske iron-sulfur protein UQCRFS1 into the mitochondrial respiratory chain complex III. Plays an important role in the maintenance of mitochondrial tubular networks, respiratory chain assembly and formation of the LETM1 complex.</text>
</comment>
<evidence type="ECO:0000313" key="20">
    <source>
        <dbReference type="Proteomes" id="UP000002279"/>
    </source>
</evidence>
<dbReference type="CDD" id="cd19510">
    <property type="entry name" value="RecA-like_BCS1"/>
    <property type="match status" value="1"/>
</dbReference>
<dbReference type="Proteomes" id="UP000002279">
    <property type="component" value="Chromosome 1"/>
</dbReference>
<evidence type="ECO:0000256" key="4">
    <source>
        <dbReference type="ARBA" id="ARBA00022692"/>
    </source>
</evidence>
<dbReference type="SMART" id="SM00382">
    <property type="entry name" value="AAA"/>
    <property type="match status" value="1"/>
</dbReference>
<evidence type="ECO:0000256" key="15">
    <source>
        <dbReference type="ARBA" id="ARBA00063234"/>
    </source>
</evidence>
<comment type="subcellular location">
    <subcellularLocation>
        <location evidence="1">Mitochondrion inner membrane</location>
        <topology evidence="1">Single-pass membrane protein</topology>
    </subcellularLocation>
</comment>
<evidence type="ECO:0000256" key="11">
    <source>
        <dbReference type="ARBA" id="ARBA00023136"/>
    </source>
</evidence>
<dbReference type="GO" id="GO:0032981">
    <property type="term" value="P:mitochondrial respiratory chain complex I assembly"/>
    <property type="evidence" value="ECO:0007669"/>
    <property type="project" value="Ensembl"/>
</dbReference>
<evidence type="ECO:0000259" key="18">
    <source>
        <dbReference type="SMART" id="SM01024"/>
    </source>
</evidence>
<dbReference type="InterPro" id="IPR027417">
    <property type="entry name" value="P-loop_NTPase"/>
</dbReference>
<dbReference type="GO" id="GO:0034551">
    <property type="term" value="P:mitochondrial respiratory chain complex III assembly"/>
    <property type="evidence" value="ECO:0000318"/>
    <property type="project" value="GO_Central"/>
</dbReference>
<dbReference type="InterPro" id="IPR050747">
    <property type="entry name" value="Mitochondrial_chaperone_BCS1"/>
</dbReference>
<keyword evidence="11" id="KW-0472">Membrane</keyword>
<keyword evidence="7" id="KW-0378">Hydrolase</keyword>
<reference evidence="19 20" key="1">
    <citation type="journal article" date="2008" name="Nature">
        <title>Genome analysis of the platypus reveals unique signatures of evolution.</title>
        <authorList>
            <person name="Warren W.C."/>
            <person name="Hillier L.W."/>
            <person name="Marshall Graves J.A."/>
            <person name="Birney E."/>
            <person name="Ponting C.P."/>
            <person name="Grutzner F."/>
            <person name="Belov K."/>
            <person name="Miller W."/>
            <person name="Clarke L."/>
            <person name="Chinwalla A.T."/>
            <person name="Yang S.P."/>
            <person name="Heger A."/>
            <person name="Locke D.P."/>
            <person name="Miethke P."/>
            <person name="Waters P.D."/>
            <person name="Veyrunes F."/>
            <person name="Fulton L."/>
            <person name="Fulton B."/>
            <person name="Graves T."/>
            <person name="Wallis J."/>
            <person name="Puente X.S."/>
            <person name="Lopez-Otin C."/>
            <person name="Ordonez G.R."/>
            <person name="Eichler E.E."/>
            <person name="Chen L."/>
            <person name="Cheng Z."/>
            <person name="Deakin J.E."/>
            <person name="Alsop A."/>
            <person name="Thompson K."/>
            <person name="Kirby P."/>
            <person name="Papenfuss A.T."/>
            <person name="Wakefield M.J."/>
            <person name="Olender T."/>
            <person name="Lancet D."/>
            <person name="Huttley G.A."/>
            <person name="Smit A.F."/>
            <person name="Pask A."/>
            <person name="Temple-Smith P."/>
            <person name="Batzer M.A."/>
            <person name="Walker J.A."/>
            <person name="Konkel M.K."/>
            <person name="Harris R.S."/>
            <person name="Whittington C.M."/>
            <person name="Wong E.S."/>
            <person name="Gemmell N.J."/>
            <person name="Buschiazzo E."/>
            <person name="Vargas Jentzsch I.M."/>
            <person name="Merkel A."/>
            <person name="Schmitz J."/>
            <person name="Zemann A."/>
            <person name="Churakov G."/>
            <person name="Kriegs J.O."/>
            <person name="Brosius J."/>
            <person name="Murchison E.P."/>
            <person name="Sachidanandam R."/>
            <person name="Smith C."/>
            <person name="Hannon G.J."/>
            <person name="Tsend-Ayush E."/>
            <person name="McMillan D."/>
            <person name="Attenborough R."/>
            <person name="Rens W."/>
            <person name="Ferguson-Smith M."/>
            <person name="Lefevre C.M."/>
            <person name="Sharp J.A."/>
            <person name="Nicholas K.R."/>
            <person name="Ray D.A."/>
            <person name="Kube M."/>
            <person name="Reinhardt R."/>
            <person name="Pringle T.H."/>
            <person name="Taylor J."/>
            <person name="Jones R.C."/>
            <person name="Nixon B."/>
            <person name="Dacheux J.L."/>
            <person name="Niwa H."/>
            <person name="Sekita Y."/>
            <person name="Huang X."/>
            <person name="Stark A."/>
            <person name="Kheradpour P."/>
            <person name="Kellis M."/>
            <person name="Flicek P."/>
            <person name="Chen Y."/>
            <person name="Webber C."/>
            <person name="Hardison R."/>
            <person name="Nelson J."/>
            <person name="Hallsworth-Pepin K."/>
            <person name="Delehaunty K."/>
            <person name="Markovic C."/>
            <person name="Minx P."/>
            <person name="Feng Y."/>
            <person name="Kremitzki C."/>
            <person name="Mitreva M."/>
            <person name="Glasscock J."/>
            <person name="Wylie T."/>
            <person name="Wohldmann P."/>
            <person name="Thiru P."/>
            <person name="Nhan M.N."/>
            <person name="Pohl C.S."/>
            <person name="Smith S.M."/>
            <person name="Hou S."/>
            <person name="Nefedov M."/>
            <person name="de Jong P.J."/>
            <person name="Renfree M.B."/>
            <person name="Mardis E.R."/>
            <person name="Wilson R.K."/>
        </authorList>
    </citation>
    <scope>NUCLEOTIDE SEQUENCE [LARGE SCALE GENOMIC DNA]</scope>
    <source>
        <strain evidence="19 20">Glennie</strain>
    </source>
</reference>